<feature type="signal peptide" evidence="2">
    <location>
        <begin position="1"/>
        <end position="22"/>
    </location>
</feature>
<proteinExistence type="predicted"/>
<feature type="chain" id="PRO_5040857899" evidence="2">
    <location>
        <begin position="23"/>
        <end position="876"/>
    </location>
</feature>
<name>A0A9W8DYP3_9FUNG</name>
<gene>
    <name evidence="3" type="ORF">IWQ60_004941</name>
</gene>
<feature type="compositionally biased region" description="Basic and acidic residues" evidence="1">
    <location>
        <begin position="655"/>
        <end position="666"/>
    </location>
</feature>
<dbReference type="EMBL" id="JANBPT010000252">
    <property type="protein sequence ID" value="KAJ1924833.1"/>
    <property type="molecule type" value="Genomic_DNA"/>
</dbReference>
<sequence>MLARLALVSLLAGFGVVEPVFARPASRPEVLGSDIAFSKLNPSSTTLGVCPPEIKLKIMQSADEIDMARFLEVTHELRDLALGDNCLRSVMSKFRLSQVAQIDDEFQNLSDADKAFLPEVFRFDYDLNQGYNPADAPLDKDVLSISANYVGNFHPDTEKALKGYVAGEKARAATELHTVDFRALSLHQKYSFSPVLALAWEGNMDTVVGLRDRLVTYSQEPDFMRSLIQYRQQHRLDVYDANRREGGGTDWVPQALRAPEDNFSTTDLAIVLTLASAGHFDHLQRYAEALHPLSSPAVPAVQPQVEGPAGGELNNQMAAAQEQPLPAQGNQAGEGQAGVGGAAEEYQGDMEFATLAYLATVELKGTLADKKFYNRTDIRQRLFTDAWNCAAKYKLSDHTFEYIFTEVETLFPGSVASPPIADDCYSNFFGDNVVYDFATGDLGFRVDPGLLSPIESTPKGVSQRHFHHLPSRESIKVIDEGDDEVYRKSAGHYTHNEVQSVVDKLALSQHLRKTNAVISEPSIDLASVFKGKIKQSEFSMLIDSHRASMRNRGKGSFGESSNMAAPSDDEDDSDGATDVGSMNSENHSAFPLSEGDSVYRNSLDDDHSVTGSEVAFSLSDFGDHNTASAPNDESEDDADNDDDFDARMTELERKSSSLLKQLERRVGPLPAVAAPTESDDEPEDLPADVKEQLAAIRSKHSSLVEEQKNLFNDVPSNEDLKAAGLALLQAQASRGEQSTVSTENAASLDMQMPTYATSEDTEDAVPGNRLSIDPRDWQAILSSHEAVIRKRKGWNRVQASPGEQSTASTENAASLDMQVPTYATSEDTEDAASGNRLSIDPRDWQAMFSSHEAAVNNRRQGRRSRVQRSDNGPSDS</sequence>
<feature type="compositionally biased region" description="Polar residues" evidence="1">
    <location>
        <begin position="734"/>
        <end position="745"/>
    </location>
</feature>
<feature type="region of interest" description="Disordered" evidence="1">
    <location>
        <begin position="790"/>
        <end position="876"/>
    </location>
</feature>
<comment type="caution">
    <text evidence="3">The sequence shown here is derived from an EMBL/GenBank/DDBJ whole genome shotgun (WGS) entry which is preliminary data.</text>
</comment>
<feature type="region of interest" description="Disordered" evidence="1">
    <location>
        <begin position="655"/>
        <end position="685"/>
    </location>
</feature>
<feature type="region of interest" description="Disordered" evidence="1">
    <location>
        <begin position="619"/>
        <end position="643"/>
    </location>
</feature>
<organism evidence="3 4">
    <name type="scientific">Tieghemiomyces parasiticus</name>
    <dbReference type="NCBI Taxonomy" id="78921"/>
    <lineage>
        <taxon>Eukaryota</taxon>
        <taxon>Fungi</taxon>
        <taxon>Fungi incertae sedis</taxon>
        <taxon>Zoopagomycota</taxon>
        <taxon>Kickxellomycotina</taxon>
        <taxon>Dimargaritomycetes</taxon>
        <taxon>Dimargaritales</taxon>
        <taxon>Dimargaritaceae</taxon>
        <taxon>Tieghemiomyces</taxon>
    </lineage>
</organism>
<feature type="compositionally biased region" description="Acidic residues" evidence="1">
    <location>
        <begin position="632"/>
        <end position="643"/>
    </location>
</feature>
<evidence type="ECO:0000313" key="4">
    <source>
        <dbReference type="Proteomes" id="UP001150569"/>
    </source>
</evidence>
<protein>
    <submittedName>
        <fullName evidence="3">Uncharacterized protein</fullName>
    </submittedName>
</protein>
<reference evidence="3" key="1">
    <citation type="submission" date="2022-07" db="EMBL/GenBank/DDBJ databases">
        <title>Phylogenomic reconstructions and comparative analyses of Kickxellomycotina fungi.</title>
        <authorList>
            <person name="Reynolds N.K."/>
            <person name="Stajich J.E."/>
            <person name="Barry K."/>
            <person name="Grigoriev I.V."/>
            <person name="Crous P."/>
            <person name="Smith M.E."/>
        </authorList>
    </citation>
    <scope>NUCLEOTIDE SEQUENCE</scope>
    <source>
        <strain evidence="3">RSA 861</strain>
    </source>
</reference>
<feature type="region of interest" description="Disordered" evidence="1">
    <location>
        <begin position="731"/>
        <end position="750"/>
    </location>
</feature>
<evidence type="ECO:0000256" key="2">
    <source>
        <dbReference type="SAM" id="SignalP"/>
    </source>
</evidence>
<evidence type="ECO:0000256" key="1">
    <source>
        <dbReference type="SAM" id="MobiDB-lite"/>
    </source>
</evidence>
<feature type="compositionally biased region" description="Polar residues" evidence="1">
    <location>
        <begin position="797"/>
        <end position="812"/>
    </location>
</feature>
<dbReference type="Proteomes" id="UP001150569">
    <property type="component" value="Unassembled WGS sequence"/>
</dbReference>
<feature type="region of interest" description="Disordered" evidence="1">
    <location>
        <begin position="550"/>
        <end position="606"/>
    </location>
</feature>
<keyword evidence="4" id="KW-1185">Reference proteome</keyword>
<accession>A0A9W8DYP3</accession>
<keyword evidence="2" id="KW-0732">Signal</keyword>
<dbReference type="AlphaFoldDB" id="A0A9W8DYP3"/>
<evidence type="ECO:0000313" key="3">
    <source>
        <dbReference type="EMBL" id="KAJ1924833.1"/>
    </source>
</evidence>